<dbReference type="Proteomes" id="UP001353858">
    <property type="component" value="Unassembled WGS sequence"/>
</dbReference>
<evidence type="ECO:0000256" key="5">
    <source>
        <dbReference type="ARBA" id="ARBA00022833"/>
    </source>
</evidence>
<protein>
    <recommendedName>
        <fullName evidence="8">C2H2-type domain-containing protein</fullName>
    </recommendedName>
</protein>
<dbReference type="FunFam" id="3.30.160.60:FF:000604">
    <property type="entry name" value="Histone H4 transcription factor-like Protein"/>
    <property type="match status" value="1"/>
</dbReference>
<evidence type="ECO:0000259" key="8">
    <source>
        <dbReference type="PROSITE" id="PS50157"/>
    </source>
</evidence>
<dbReference type="PANTHER" id="PTHR24409">
    <property type="entry name" value="ZINC FINGER PROTEIN 142"/>
    <property type="match status" value="1"/>
</dbReference>
<dbReference type="GO" id="GO:0000981">
    <property type="term" value="F:DNA-binding transcription factor activity, RNA polymerase II-specific"/>
    <property type="evidence" value="ECO:0007669"/>
    <property type="project" value="TreeGrafter"/>
</dbReference>
<organism evidence="9 10">
    <name type="scientific">Aquatica leii</name>
    <dbReference type="NCBI Taxonomy" id="1421715"/>
    <lineage>
        <taxon>Eukaryota</taxon>
        <taxon>Metazoa</taxon>
        <taxon>Ecdysozoa</taxon>
        <taxon>Arthropoda</taxon>
        <taxon>Hexapoda</taxon>
        <taxon>Insecta</taxon>
        <taxon>Pterygota</taxon>
        <taxon>Neoptera</taxon>
        <taxon>Endopterygota</taxon>
        <taxon>Coleoptera</taxon>
        <taxon>Polyphaga</taxon>
        <taxon>Elateriformia</taxon>
        <taxon>Elateroidea</taxon>
        <taxon>Lampyridae</taxon>
        <taxon>Luciolinae</taxon>
        <taxon>Aquatica</taxon>
    </lineage>
</organism>
<evidence type="ECO:0000256" key="6">
    <source>
        <dbReference type="ARBA" id="ARBA00023242"/>
    </source>
</evidence>
<dbReference type="SMART" id="SM00868">
    <property type="entry name" value="zf-AD"/>
    <property type="match status" value="1"/>
</dbReference>
<dbReference type="SUPFAM" id="SSF57667">
    <property type="entry name" value="beta-beta-alpha zinc fingers"/>
    <property type="match status" value="4"/>
</dbReference>
<evidence type="ECO:0000256" key="4">
    <source>
        <dbReference type="ARBA" id="ARBA00022771"/>
    </source>
</evidence>
<keyword evidence="6" id="KW-0539">Nucleus</keyword>
<evidence type="ECO:0000313" key="9">
    <source>
        <dbReference type="EMBL" id="KAK4878744.1"/>
    </source>
</evidence>
<dbReference type="GO" id="GO:0008270">
    <property type="term" value="F:zinc ion binding"/>
    <property type="evidence" value="ECO:0007669"/>
    <property type="project" value="UniProtKB-KW"/>
</dbReference>
<dbReference type="Pfam" id="PF00096">
    <property type="entry name" value="zf-C2H2"/>
    <property type="match status" value="2"/>
</dbReference>
<gene>
    <name evidence="9" type="ORF">RN001_011250</name>
</gene>
<dbReference type="FunFam" id="3.30.160.60:FF:000765">
    <property type="entry name" value="Zinc finger 45-like"/>
    <property type="match status" value="1"/>
</dbReference>
<dbReference type="EMBL" id="JARPUR010000004">
    <property type="protein sequence ID" value="KAK4878744.1"/>
    <property type="molecule type" value="Genomic_DNA"/>
</dbReference>
<evidence type="ECO:0000256" key="3">
    <source>
        <dbReference type="ARBA" id="ARBA00022737"/>
    </source>
</evidence>
<keyword evidence="4 7" id="KW-0863">Zinc-finger</keyword>
<dbReference type="AlphaFoldDB" id="A0AAN7SGK2"/>
<feature type="domain" description="C2H2-type" evidence="8">
    <location>
        <begin position="188"/>
        <end position="216"/>
    </location>
</feature>
<feature type="domain" description="C2H2-type" evidence="8">
    <location>
        <begin position="217"/>
        <end position="244"/>
    </location>
</feature>
<keyword evidence="10" id="KW-1185">Reference proteome</keyword>
<feature type="domain" description="C2H2-type" evidence="8">
    <location>
        <begin position="280"/>
        <end position="307"/>
    </location>
</feature>
<dbReference type="PROSITE" id="PS50157">
    <property type="entry name" value="ZINC_FINGER_C2H2_2"/>
    <property type="match status" value="6"/>
</dbReference>
<accession>A0AAN7SGK2</accession>
<dbReference type="GO" id="GO:0005634">
    <property type="term" value="C:nucleus"/>
    <property type="evidence" value="ECO:0007669"/>
    <property type="project" value="UniProtKB-SubCell"/>
</dbReference>
<keyword evidence="3" id="KW-0677">Repeat</keyword>
<dbReference type="InterPro" id="IPR013087">
    <property type="entry name" value="Znf_C2H2_type"/>
</dbReference>
<proteinExistence type="predicted"/>
<dbReference type="InterPro" id="IPR036236">
    <property type="entry name" value="Znf_C2H2_sf"/>
</dbReference>
<evidence type="ECO:0000256" key="1">
    <source>
        <dbReference type="ARBA" id="ARBA00004123"/>
    </source>
</evidence>
<comment type="caution">
    <text evidence="9">The sequence shown here is derived from an EMBL/GenBank/DDBJ whole genome shotgun (WGS) entry which is preliminary data.</text>
</comment>
<dbReference type="PROSITE" id="PS00028">
    <property type="entry name" value="ZINC_FINGER_C2H2_1"/>
    <property type="match status" value="4"/>
</dbReference>
<feature type="domain" description="C2H2-type" evidence="8">
    <location>
        <begin position="160"/>
        <end position="187"/>
    </location>
</feature>
<feature type="domain" description="C2H2-type" evidence="8">
    <location>
        <begin position="364"/>
        <end position="392"/>
    </location>
</feature>
<keyword evidence="2" id="KW-0479">Metal-binding</keyword>
<comment type="subcellular location">
    <subcellularLocation>
        <location evidence="1">Nucleus</location>
    </subcellularLocation>
</comment>
<feature type="domain" description="C2H2-type" evidence="8">
    <location>
        <begin position="308"/>
        <end position="335"/>
    </location>
</feature>
<name>A0AAN7SGK2_9COLE</name>
<keyword evidence="5" id="KW-0862">Zinc</keyword>
<evidence type="ECO:0000256" key="7">
    <source>
        <dbReference type="PROSITE-ProRule" id="PRU00042"/>
    </source>
</evidence>
<dbReference type="Gene3D" id="3.30.160.60">
    <property type="entry name" value="Classic Zinc Finger"/>
    <property type="match status" value="7"/>
</dbReference>
<dbReference type="SMART" id="SM00355">
    <property type="entry name" value="ZnF_C2H2"/>
    <property type="match status" value="8"/>
</dbReference>
<dbReference type="InterPro" id="IPR012934">
    <property type="entry name" value="Znf_AD"/>
</dbReference>
<dbReference type="PANTHER" id="PTHR24409:SF434">
    <property type="entry name" value="FI01124P-RELATED"/>
    <property type="match status" value="1"/>
</dbReference>
<sequence length="397" mass="46174">MTKQCRTCMQQITTNEYFYINGSSLVSSNLQVFDLLLSFVPQFDMNLLPNPAICRNCMSTLHIAYTFKDQILKNETVLRDHFSEGNDSSINEEESVEIETSNLDYYVVDQEMTDLDFAELDQEEVEEEQAEIIHDPKTLKSFVDHVTDKEKKVRVVERPYKCLECDFASDNKACLAMHNRIHSGEKPFQCSECDYQAKRKSHLEGHILNMHTQQSPLQCTLCEKSFRNKQNLIKHQRTHTGQKPYRCVKCDFKSGHRSSVINHVKRVHIGLTEIVKEKKCTCEVCGKSFGRQSSLNVHMRIHSGVKSLLCELCGKYFREKGILRNHLLTHKEKMFKCVKCSYVANRKAHLQHHMRIYGDHNELFYCNQCSNSYANTFNLSKHMKEAHAEKEENEVVL</sequence>
<dbReference type="FunFam" id="3.30.160.60:FF:001498">
    <property type="entry name" value="Zinc finger protein 404"/>
    <property type="match status" value="1"/>
</dbReference>
<dbReference type="GO" id="GO:0000977">
    <property type="term" value="F:RNA polymerase II transcription regulatory region sequence-specific DNA binding"/>
    <property type="evidence" value="ECO:0007669"/>
    <property type="project" value="TreeGrafter"/>
</dbReference>
<evidence type="ECO:0000313" key="10">
    <source>
        <dbReference type="Proteomes" id="UP001353858"/>
    </source>
</evidence>
<evidence type="ECO:0000256" key="2">
    <source>
        <dbReference type="ARBA" id="ARBA00022723"/>
    </source>
</evidence>
<dbReference type="Pfam" id="PF13909">
    <property type="entry name" value="zf-H2C2_5"/>
    <property type="match status" value="1"/>
</dbReference>
<reference evidence="10" key="1">
    <citation type="submission" date="2023-01" db="EMBL/GenBank/DDBJ databases">
        <title>Key to firefly adult light organ development and bioluminescence: homeobox transcription factors regulate luciferase expression and transportation to peroxisome.</title>
        <authorList>
            <person name="Fu X."/>
        </authorList>
    </citation>
    <scope>NUCLEOTIDE SEQUENCE [LARGE SCALE GENOMIC DNA]</scope>
</reference>